<dbReference type="GO" id="GO:0003677">
    <property type="term" value="F:DNA binding"/>
    <property type="evidence" value="ECO:0007669"/>
    <property type="project" value="UniProtKB-KW"/>
</dbReference>
<gene>
    <name evidence="3" type="ORF">GCM10010994_28010</name>
</gene>
<dbReference type="Pfam" id="PF00196">
    <property type="entry name" value="GerE"/>
    <property type="match status" value="1"/>
</dbReference>
<evidence type="ECO:0000259" key="2">
    <source>
        <dbReference type="PROSITE" id="PS50043"/>
    </source>
</evidence>
<reference evidence="3" key="2">
    <citation type="submission" date="2020-09" db="EMBL/GenBank/DDBJ databases">
        <authorList>
            <person name="Sun Q."/>
            <person name="Zhou Y."/>
        </authorList>
    </citation>
    <scope>NUCLEOTIDE SEQUENCE</scope>
    <source>
        <strain evidence="3">CGMCC 1.12919</strain>
    </source>
</reference>
<dbReference type="InterPro" id="IPR039420">
    <property type="entry name" value="WalR-like"/>
</dbReference>
<dbReference type="Gene3D" id="3.40.50.2300">
    <property type="match status" value="1"/>
</dbReference>
<dbReference type="InterPro" id="IPR000792">
    <property type="entry name" value="Tscrpt_reg_LuxR_C"/>
</dbReference>
<dbReference type="PANTHER" id="PTHR43214">
    <property type="entry name" value="TWO-COMPONENT RESPONSE REGULATOR"/>
    <property type="match status" value="1"/>
</dbReference>
<organism evidence="3 4">
    <name type="scientific">Chelatococcus reniformis</name>
    <dbReference type="NCBI Taxonomy" id="1494448"/>
    <lineage>
        <taxon>Bacteria</taxon>
        <taxon>Pseudomonadati</taxon>
        <taxon>Pseudomonadota</taxon>
        <taxon>Alphaproteobacteria</taxon>
        <taxon>Hyphomicrobiales</taxon>
        <taxon>Chelatococcaceae</taxon>
        <taxon>Chelatococcus</taxon>
    </lineage>
</organism>
<dbReference type="PROSITE" id="PS50043">
    <property type="entry name" value="HTH_LUXR_2"/>
    <property type="match status" value="1"/>
</dbReference>
<dbReference type="InterPro" id="IPR016032">
    <property type="entry name" value="Sig_transdc_resp-reg_C-effctor"/>
</dbReference>
<dbReference type="RefSeq" id="WP_210324503.1">
    <property type="nucleotide sequence ID" value="NZ_BMGG01000005.1"/>
</dbReference>
<feature type="domain" description="HTH luxR-type" evidence="2">
    <location>
        <begin position="126"/>
        <end position="191"/>
    </location>
</feature>
<protein>
    <recommendedName>
        <fullName evidence="2">HTH luxR-type domain-containing protein</fullName>
    </recommendedName>
</protein>
<dbReference type="AlphaFoldDB" id="A0A916UD38"/>
<evidence type="ECO:0000256" key="1">
    <source>
        <dbReference type="ARBA" id="ARBA00023125"/>
    </source>
</evidence>
<dbReference type="EMBL" id="BMGG01000005">
    <property type="protein sequence ID" value="GGC67835.1"/>
    <property type="molecule type" value="Genomic_DNA"/>
</dbReference>
<evidence type="ECO:0000313" key="3">
    <source>
        <dbReference type="EMBL" id="GGC67835.1"/>
    </source>
</evidence>
<dbReference type="CDD" id="cd06170">
    <property type="entry name" value="LuxR_C_like"/>
    <property type="match status" value="1"/>
</dbReference>
<keyword evidence="1" id="KW-0238">DNA-binding</keyword>
<comment type="caution">
    <text evidence="3">The sequence shown here is derived from an EMBL/GenBank/DDBJ whole genome shotgun (WGS) entry which is preliminary data.</text>
</comment>
<reference evidence="3" key="1">
    <citation type="journal article" date="2014" name="Int. J. Syst. Evol. Microbiol.">
        <title>Complete genome sequence of Corynebacterium casei LMG S-19264T (=DSM 44701T), isolated from a smear-ripened cheese.</title>
        <authorList>
            <consortium name="US DOE Joint Genome Institute (JGI-PGF)"/>
            <person name="Walter F."/>
            <person name="Albersmeier A."/>
            <person name="Kalinowski J."/>
            <person name="Ruckert C."/>
        </authorList>
    </citation>
    <scope>NUCLEOTIDE SEQUENCE</scope>
    <source>
        <strain evidence="3">CGMCC 1.12919</strain>
    </source>
</reference>
<dbReference type="SMART" id="SM00421">
    <property type="entry name" value="HTH_LUXR"/>
    <property type="match status" value="1"/>
</dbReference>
<sequence>MTEAGHDFQAFESVAAWERSTVSARTSLLILWMSAPYMRPEPDNLFAGRLKQVLQVPAPPPVVVMSDHEGADSVAQVMNSGARAFLPTSMGVELTAKILAIVRAGGSFVPASTLVAMANGVGAPCASELMTLLSPRQLAVARAMGKGLPNKVIADELAMSESTVKVHVRTIMRKLKARNRTEVAVLTRELDAGILRRR</sequence>
<dbReference type="GO" id="GO:0006355">
    <property type="term" value="P:regulation of DNA-templated transcription"/>
    <property type="evidence" value="ECO:0007669"/>
    <property type="project" value="InterPro"/>
</dbReference>
<keyword evidence="4" id="KW-1185">Reference proteome</keyword>
<evidence type="ECO:0000313" key="4">
    <source>
        <dbReference type="Proteomes" id="UP000637002"/>
    </source>
</evidence>
<proteinExistence type="predicted"/>
<dbReference type="Proteomes" id="UP000637002">
    <property type="component" value="Unassembled WGS sequence"/>
</dbReference>
<dbReference type="SUPFAM" id="SSF46894">
    <property type="entry name" value="C-terminal effector domain of the bipartite response regulators"/>
    <property type="match status" value="1"/>
</dbReference>
<accession>A0A916UD38</accession>
<dbReference type="PANTHER" id="PTHR43214:SF42">
    <property type="entry name" value="TRANSCRIPTIONAL REGULATORY PROTEIN DESR"/>
    <property type="match status" value="1"/>
</dbReference>
<dbReference type="PRINTS" id="PR00038">
    <property type="entry name" value="HTHLUXR"/>
</dbReference>
<name>A0A916UD38_9HYPH</name>